<dbReference type="Proteomes" id="UP000001068">
    <property type="component" value="Chromosome"/>
</dbReference>
<proteinExistence type="predicted"/>
<dbReference type="GeneID" id="10153086"/>
<dbReference type="KEGG" id="dmu:Desmu_0393"/>
<evidence type="ECO:0000313" key="2">
    <source>
        <dbReference type="Proteomes" id="UP000001068"/>
    </source>
</evidence>
<dbReference type="RefSeq" id="WP_013561934.1">
    <property type="nucleotide sequence ID" value="NC_014961.1"/>
</dbReference>
<dbReference type="STRING" id="765177.Desmu_0393"/>
<name>E8R886_DESM0</name>
<evidence type="ECO:0000313" key="1">
    <source>
        <dbReference type="EMBL" id="ADV64712.1"/>
    </source>
</evidence>
<dbReference type="AlphaFoldDB" id="E8R886"/>
<reference evidence="1 2" key="2">
    <citation type="journal article" date="2011" name="Stand. Genomic Sci.">
        <title>Complete genome sequence of Desulfurococcus mucosus type strain (O7/1).</title>
        <authorList>
            <person name="Wirth R."/>
            <person name="Chertkov O."/>
            <person name="Held B."/>
            <person name="Lapidus A."/>
            <person name="Nolan M."/>
            <person name="Lucas S."/>
            <person name="Hammon N."/>
            <person name="Deshpande S."/>
            <person name="Cheng J.F."/>
            <person name="Tapia R."/>
            <person name="Han C."/>
            <person name="Goodwin L."/>
            <person name="Pitluck S."/>
            <person name="Liolios K."/>
            <person name="Ioanna P."/>
            <person name="Ivanova N."/>
            <person name="Mavromatis K."/>
            <person name="Mikhailova N."/>
            <person name="Pati A."/>
            <person name="Chen A."/>
            <person name="Palaniappan K."/>
            <person name="Land M."/>
            <person name="Hauser L."/>
            <person name="Chang Y.J."/>
            <person name="Jeffries C.D."/>
            <person name="Bilek Y."/>
            <person name="Hader T."/>
            <person name="Rohde M."/>
            <person name="Spring S."/>
            <person name="Sikorski J."/>
            <person name="Goker M."/>
            <person name="Woyke T."/>
            <person name="Bristow J."/>
            <person name="Eisen J.A."/>
            <person name="Markowitz V."/>
            <person name="Hugenholtz P."/>
            <person name="Kyrpides N.C."/>
            <person name="Klenk H.P."/>
        </authorList>
    </citation>
    <scope>NUCLEOTIDE SEQUENCE [LARGE SCALE GENOMIC DNA]</scope>
    <source>
        <strain evidence="2">ATCC 35584 / DSM 2162 / JCM 9187 / O7/1</strain>
    </source>
</reference>
<dbReference type="HOGENOM" id="CLU_2313669_0_0_2"/>
<sequence>MQAESHTSLRVIEKLAYSIARLITGKKPSQGSIHLAEMSCGNIMGEIKELARLIDEQRKCPFCGYTPGPRCWKHALYLHLVKKHLGELEEIASACGSGRSSVNTTVHRG</sequence>
<dbReference type="EMBL" id="CP002363">
    <property type="protein sequence ID" value="ADV64712.1"/>
    <property type="molecule type" value="Genomic_DNA"/>
</dbReference>
<gene>
    <name evidence="1" type="ordered locus">Desmu_0393</name>
</gene>
<organism evidence="1 2">
    <name type="scientific">Desulfurococcus mucosus (strain ATCC 35584 / DSM 2162 / JCM 9187 / O7/1)</name>
    <dbReference type="NCBI Taxonomy" id="765177"/>
    <lineage>
        <taxon>Archaea</taxon>
        <taxon>Thermoproteota</taxon>
        <taxon>Thermoprotei</taxon>
        <taxon>Desulfurococcales</taxon>
        <taxon>Desulfurococcaceae</taxon>
        <taxon>Desulfurococcus</taxon>
    </lineage>
</organism>
<dbReference type="eggNOG" id="arCOG11774">
    <property type="taxonomic scope" value="Archaea"/>
</dbReference>
<dbReference type="OrthoDB" id="375109at2157"/>
<reference evidence="2" key="1">
    <citation type="submission" date="2010-11" db="EMBL/GenBank/DDBJ databases">
        <title>The complete genome of Desulfurococcus mucosus DSM 2162.</title>
        <authorList>
            <consortium name="US DOE Joint Genome Institute (JGI-PGF)"/>
            <person name="Lucas S."/>
            <person name="Copeland A."/>
            <person name="Lapidus A."/>
            <person name="Bruce D."/>
            <person name="Goodwin L."/>
            <person name="Pitluck S."/>
            <person name="Kyrpides N."/>
            <person name="Mavromatis K."/>
            <person name="Pagani I."/>
            <person name="Ivanova N."/>
            <person name="Ovchinnikova G."/>
            <person name="Chertkov O."/>
            <person name="Held B."/>
            <person name="Brettin T."/>
            <person name="Detter J.C."/>
            <person name="Tapia R."/>
            <person name="Han C."/>
            <person name="Land M."/>
            <person name="Hauser L."/>
            <person name="Markowitz V."/>
            <person name="Cheng J.-F."/>
            <person name="Hugenholtz P."/>
            <person name="Woyke T."/>
            <person name="Wu D."/>
            <person name="Wirth R."/>
            <person name="Bilek Y."/>
            <person name="Hader T."/>
            <person name="Klenk H.-P."/>
            <person name="Eisen J.A."/>
        </authorList>
    </citation>
    <scope>NUCLEOTIDE SEQUENCE [LARGE SCALE GENOMIC DNA]</scope>
    <source>
        <strain evidence="2">ATCC 35584 / DSM 2162 / JCM 9187 / O7/1</strain>
    </source>
</reference>
<accession>E8R886</accession>
<protein>
    <submittedName>
        <fullName evidence="1">Uncharacterized protein</fullName>
    </submittedName>
</protein>
<keyword evidence="2" id="KW-1185">Reference proteome</keyword>